<keyword evidence="1" id="KW-1133">Transmembrane helix</keyword>
<organism evidence="2 3">
    <name type="scientific">Pseudidiomarina salinarum</name>
    <dbReference type="NCBI Taxonomy" id="435908"/>
    <lineage>
        <taxon>Bacteria</taxon>
        <taxon>Pseudomonadati</taxon>
        <taxon>Pseudomonadota</taxon>
        <taxon>Gammaproteobacteria</taxon>
        <taxon>Alteromonadales</taxon>
        <taxon>Idiomarinaceae</taxon>
        <taxon>Pseudidiomarina</taxon>
    </lineage>
</organism>
<keyword evidence="3" id="KW-1185">Reference proteome</keyword>
<keyword evidence="1" id="KW-0812">Transmembrane</keyword>
<dbReference type="Proteomes" id="UP000054363">
    <property type="component" value="Unassembled WGS sequence"/>
</dbReference>
<dbReference type="AlphaFoldDB" id="A0A094IS40"/>
<dbReference type="InterPro" id="IPR004891">
    <property type="entry name" value="Mercury-R_MerC"/>
</dbReference>
<evidence type="ECO:0000256" key="1">
    <source>
        <dbReference type="SAM" id="Phobius"/>
    </source>
</evidence>
<dbReference type="Pfam" id="PF03203">
    <property type="entry name" value="MerC"/>
    <property type="match status" value="1"/>
</dbReference>
<name>A0A094IS40_9GAMM</name>
<dbReference type="GO" id="GO:0015097">
    <property type="term" value="F:mercury ion transmembrane transporter activity"/>
    <property type="evidence" value="ECO:0007669"/>
    <property type="project" value="InterPro"/>
</dbReference>
<dbReference type="eggNOG" id="ENOG5032MRC">
    <property type="taxonomic scope" value="Bacteria"/>
</dbReference>
<evidence type="ECO:0000313" key="2">
    <source>
        <dbReference type="EMBL" id="KFZ30500.1"/>
    </source>
</evidence>
<feature type="transmembrane region" description="Helical" evidence="1">
    <location>
        <begin position="99"/>
        <end position="120"/>
    </location>
</feature>
<accession>A0A094IS40</accession>
<dbReference type="OrthoDB" id="5513249at2"/>
<gene>
    <name evidence="2" type="ORF">IDSA_08130</name>
</gene>
<feature type="transmembrane region" description="Helical" evidence="1">
    <location>
        <begin position="75"/>
        <end position="93"/>
    </location>
</feature>
<dbReference type="STRING" id="435908.IDSA_08130"/>
<reference evidence="2 3" key="1">
    <citation type="submission" date="2014-06" db="EMBL/GenBank/DDBJ databases">
        <title>The draft genome sequence of Idiomarina salinarum ISL-52.</title>
        <authorList>
            <person name="Du J."/>
            <person name="Shao Z."/>
        </authorList>
    </citation>
    <scope>NUCLEOTIDE SEQUENCE [LARGE SCALE GENOMIC DNA]</scope>
    <source>
        <strain evidence="2 3">ISL-52</strain>
    </source>
</reference>
<protein>
    <submittedName>
        <fullName evidence="2">MerC membrane protein</fullName>
    </submittedName>
</protein>
<dbReference type="RefSeq" id="WP_034775743.1">
    <property type="nucleotide sequence ID" value="NZ_JPER01000004.1"/>
</dbReference>
<dbReference type="GO" id="GO:0016020">
    <property type="term" value="C:membrane"/>
    <property type="evidence" value="ECO:0007669"/>
    <property type="project" value="InterPro"/>
</dbReference>
<dbReference type="EMBL" id="JPER01000004">
    <property type="protein sequence ID" value="KFZ30500.1"/>
    <property type="molecule type" value="Genomic_DNA"/>
</dbReference>
<proteinExistence type="predicted"/>
<keyword evidence="1" id="KW-0472">Membrane</keyword>
<feature type="transmembrane region" description="Helical" evidence="1">
    <location>
        <begin position="21"/>
        <end position="44"/>
    </location>
</feature>
<feature type="transmembrane region" description="Helical" evidence="1">
    <location>
        <begin position="50"/>
        <end position="68"/>
    </location>
</feature>
<sequence length="136" mass="14712">MRFLGSQRSIDRTGIWVTTICAIHCLLLPVILPMLSLIGLSFIGETLLERTILGTSIVVGLIALVMGMRQHGRTFPVLFLIAGGVIYWHKNILGASGEPFVILVGAGLIIAAHFINLRLIRARQVAPSRNAATQTA</sequence>
<comment type="caution">
    <text evidence="2">The sequence shown here is derived from an EMBL/GenBank/DDBJ whole genome shotgun (WGS) entry which is preliminary data.</text>
</comment>
<evidence type="ECO:0000313" key="3">
    <source>
        <dbReference type="Proteomes" id="UP000054363"/>
    </source>
</evidence>